<sequence>MEEQPERGDCELGSLSIKDMVSLCLPGSSVEDSVQSEYPVADIDSRELQLLDTTSSNLARWKEPILTLEDFPYISRYILMELDNVHRIIVCFQQQDKEKNLPQDVAQQGTEEKPERDDWELVSLTSEDMVSEQYKETC</sequence>
<proteinExistence type="predicted"/>
<evidence type="ECO:0000313" key="1">
    <source>
        <dbReference type="EMBL" id="KYO27452.1"/>
    </source>
</evidence>
<dbReference type="AlphaFoldDB" id="A0A151MSF2"/>
<name>A0A151MSF2_ALLMI</name>
<organism evidence="1 2">
    <name type="scientific">Alligator mississippiensis</name>
    <name type="common">American alligator</name>
    <dbReference type="NCBI Taxonomy" id="8496"/>
    <lineage>
        <taxon>Eukaryota</taxon>
        <taxon>Metazoa</taxon>
        <taxon>Chordata</taxon>
        <taxon>Craniata</taxon>
        <taxon>Vertebrata</taxon>
        <taxon>Euteleostomi</taxon>
        <taxon>Archelosauria</taxon>
        <taxon>Archosauria</taxon>
        <taxon>Crocodylia</taxon>
        <taxon>Alligatoridae</taxon>
        <taxon>Alligatorinae</taxon>
        <taxon>Alligator</taxon>
    </lineage>
</organism>
<gene>
    <name evidence="1" type="ORF">Y1Q_0008581</name>
</gene>
<reference evidence="1 2" key="1">
    <citation type="journal article" date="2012" name="Genome Biol.">
        <title>Sequencing three crocodilian genomes to illuminate the evolution of archosaurs and amniotes.</title>
        <authorList>
            <person name="St John J.A."/>
            <person name="Braun E.L."/>
            <person name="Isberg S.R."/>
            <person name="Miles L.G."/>
            <person name="Chong A.Y."/>
            <person name="Gongora J."/>
            <person name="Dalzell P."/>
            <person name="Moran C."/>
            <person name="Bed'hom B."/>
            <person name="Abzhanov A."/>
            <person name="Burgess S.C."/>
            <person name="Cooksey A.M."/>
            <person name="Castoe T.A."/>
            <person name="Crawford N.G."/>
            <person name="Densmore L.D."/>
            <person name="Drew J.C."/>
            <person name="Edwards S.V."/>
            <person name="Faircloth B.C."/>
            <person name="Fujita M.K."/>
            <person name="Greenwold M.J."/>
            <person name="Hoffmann F.G."/>
            <person name="Howard J.M."/>
            <person name="Iguchi T."/>
            <person name="Janes D.E."/>
            <person name="Khan S.Y."/>
            <person name="Kohno S."/>
            <person name="de Koning A.J."/>
            <person name="Lance S.L."/>
            <person name="McCarthy F.M."/>
            <person name="McCormack J.E."/>
            <person name="Merchant M.E."/>
            <person name="Peterson D.G."/>
            <person name="Pollock D.D."/>
            <person name="Pourmand N."/>
            <person name="Raney B.J."/>
            <person name="Roessler K.A."/>
            <person name="Sanford J.R."/>
            <person name="Sawyer R.H."/>
            <person name="Schmidt C.J."/>
            <person name="Triplett E.W."/>
            <person name="Tuberville T.D."/>
            <person name="Venegas-Anaya M."/>
            <person name="Howard J.T."/>
            <person name="Jarvis E.D."/>
            <person name="Guillette L.J.Jr."/>
            <person name="Glenn T.C."/>
            <person name="Green R.E."/>
            <person name="Ray D.A."/>
        </authorList>
    </citation>
    <scope>NUCLEOTIDE SEQUENCE [LARGE SCALE GENOMIC DNA]</scope>
    <source>
        <strain evidence="1">KSC_2009_1</strain>
    </source>
</reference>
<dbReference type="Proteomes" id="UP000050525">
    <property type="component" value="Unassembled WGS sequence"/>
</dbReference>
<accession>A0A151MSF2</accession>
<comment type="caution">
    <text evidence="1">The sequence shown here is derived from an EMBL/GenBank/DDBJ whole genome shotgun (WGS) entry which is preliminary data.</text>
</comment>
<protein>
    <submittedName>
        <fullName evidence="1">Uncharacterized protein</fullName>
    </submittedName>
</protein>
<evidence type="ECO:0000313" key="2">
    <source>
        <dbReference type="Proteomes" id="UP000050525"/>
    </source>
</evidence>
<dbReference type="EMBL" id="AKHW03005172">
    <property type="protein sequence ID" value="KYO27452.1"/>
    <property type="molecule type" value="Genomic_DNA"/>
</dbReference>
<keyword evidence="2" id="KW-1185">Reference proteome</keyword>